<evidence type="ECO:0000256" key="2">
    <source>
        <dbReference type="ARBA" id="ARBA00007520"/>
    </source>
</evidence>
<keyword evidence="6 9" id="KW-1133">Transmembrane helix</keyword>
<feature type="transmembrane region" description="Helical" evidence="9">
    <location>
        <begin position="366"/>
        <end position="390"/>
    </location>
</feature>
<gene>
    <name evidence="11" type="ORF">SAMN04489764_0920</name>
</gene>
<evidence type="ECO:0000256" key="9">
    <source>
        <dbReference type="SAM" id="Phobius"/>
    </source>
</evidence>
<accession>A0A1H1BDT8</accession>
<dbReference type="GO" id="GO:0022857">
    <property type="term" value="F:transmembrane transporter activity"/>
    <property type="evidence" value="ECO:0007669"/>
    <property type="project" value="InterPro"/>
</dbReference>
<dbReference type="InterPro" id="IPR036390">
    <property type="entry name" value="WH_DNA-bd_sf"/>
</dbReference>
<dbReference type="Gene3D" id="1.20.1720.10">
    <property type="entry name" value="Multidrug resistance protein D"/>
    <property type="match status" value="1"/>
</dbReference>
<dbReference type="RefSeq" id="WP_242659085.1">
    <property type="nucleotide sequence ID" value="NZ_FNKK01000002.1"/>
</dbReference>
<dbReference type="Gene3D" id="1.20.1250.20">
    <property type="entry name" value="MFS general substrate transporter like domains"/>
    <property type="match status" value="1"/>
</dbReference>
<dbReference type="PROSITE" id="PS50850">
    <property type="entry name" value="MFS"/>
    <property type="match status" value="1"/>
</dbReference>
<dbReference type="GO" id="GO:0005886">
    <property type="term" value="C:plasma membrane"/>
    <property type="evidence" value="ECO:0007669"/>
    <property type="project" value="UniProtKB-SubCell"/>
</dbReference>
<feature type="transmembrane region" description="Helical" evidence="9">
    <location>
        <begin position="111"/>
        <end position="132"/>
    </location>
</feature>
<dbReference type="InterPro" id="IPR036259">
    <property type="entry name" value="MFS_trans_sf"/>
</dbReference>
<keyword evidence="12" id="KW-1185">Reference proteome</keyword>
<dbReference type="GO" id="GO:0003700">
    <property type="term" value="F:DNA-binding transcription factor activity"/>
    <property type="evidence" value="ECO:0007669"/>
    <property type="project" value="InterPro"/>
</dbReference>
<proteinExistence type="inferred from homology"/>
<evidence type="ECO:0000313" key="12">
    <source>
        <dbReference type="Proteomes" id="UP000217103"/>
    </source>
</evidence>
<dbReference type="InterPro" id="IPR000835">
    <property type="entry name" value="HTH_MarR-typ"/>
</dbReference>
<dbReference type="PANTHER" id="PTHR23501">
    <property type="entry name" value="MAJOR FACILITATOR SUPERFAMILY"/>
    <property type="match status" value="1"/>
</dbReference>
<dbReference type="InterPro" id="IPR036388">
    <property type="entry name" value="WH-like_DNA-bd_sf"/>
</dbReference>
<dbReference type="NCBIfam" id="TIGR00711">
    <property type="entry name" value="efflux_EmrB"/>
    <property type="match status" value="1"/>
</dbReference>
<keyword evidence="7 9" id="KW-0472">Membrane</keyword>
<dbReference type="Pfam" id="PF07690">
    <property type="entry name" value="MFS_1"/>
    <property type="match status" value="1"/>
</dbReference>
<feature type="transmembrane region" description="Helical" evidence="9">
    <location>
        <begin position="341"/>
        <end position="360"/>
    </location>
</feature>
<protein>
    <submittedName>
        <fullName evidence="11">Drug resistance transporter, EmrB/QacA subfamily</fullName>
    </submittedName>
</protein>
<dbReference type="AlphaFoldDB" id="A0A1H1BDT8"/>
<feature type="domain" description="Major facilitator superfamily (MFS) profile" evidence="10">
    <location>
        <begin position="21"/>
        <end position="504"/>
    </location>
</feature>
<organism evidence="11 12">
    <name type="scientific">Thermostaphylospora chromogena</name>
    <dbReference type="NCBI Taxonomy" id="35622"/>
    <lineage>
        <taxon>Bacteria</taxon>
        <taxon>Bacillati</taxon>
        <taxon>Actinomycetota</taxon>
        <taxon>Actinomycetes</taxon>
        <taxon>Streptosporangiales</taxon>
        <taxon>Thermomonosporaceae</taxon>
        <taxon>Thermostaphylospora</taxon>
    </lineage>
</organism>
<feature type="transmembrane region" description="Helical" evidence="9">
    <location>
        <begin position="174"/>
        <end position="196"/>
    </location>
</feature>
<evidence type="ECO:0000256" key="6">
    <source>
        <dbReference type="ARBA" id="ARBA00022989"/>
    </source>
</evidence>
<feature type="transmembrane region" description="Helical" evidence="9">
    <location>
        <begin position="402"/>
        <end position="426"/>
    </location>
</feature>
<feature type="transmembrane region" description="Helical" evidence="9">
    <location>
        <begin position="144"/>
        <end position="162"/>
    </location>
</feature>
<feature type="transmembrane region" description="Helical" evidence="9">
    <location>
        <begin position="21"/>
        <end position="43"/>
    </location>
</feature>
<keyword evidence="3" id="KW-0813">Transport</keyword>
<sequence length="680" mass="71061">MGAQEARNGIGTPRRQSLVPVFAALMLGLLLAALDQTIVATALPTIVSDLGGADHLSWVVTAYILAATVSTPLWGKLGDQYGRKGLFITAIVVFLAGSALCGLATTMGWLIALRALQGLGGGGLIVLTQGLVGDVVSPRERGRYQGLFGAVFGVASIAGPLLGGLFVDHLNWRWVFYINLPLGAVALAVITVALRLPGGSRGRHRVDYLGAALIAAAAACLVLLSSWGGTLYAWNSPVIAALVVGAVILITALIAVERRAVEPVLPLYLFRRPVFSVCSAIGFAVGFTMFGAMAFIPLYLQVVHGATATMSGLYLWPMVAGTLITSIGSGRLISRTGRYRVFPVAGTALTSVALLLLSTMDAGTGSIAIGLRLLLLGLGLGMVTQVLVLVVQNTVDYRDLGVATSGATFFRSIGGAFGVAVLGAVLTSRLGAHLATGLRGTRLPAGFDLTAVEDNPTLLHRLPSGVRAVVLDAYADSITAVFLFAAPIAAVAFVLALLLKEEPLRGAAARAPDYGEGLGCVPTQRSSRAEAERALSSLLRRDAAARGMYAELGRTADVDLPPGGIWALCRIANAGTIRGTDLAARAGVPVAQGRPYVDRLVADGLVDRVDGGYLTATDAGRRTAERLVAARARALGRHLARWDPDRHPELTRILHALAEDSLSHPSHPPNDDPRFSREAT</sequence>
<dbReference type="SUPFAM" id="SSF46785">
    <property type="entry name" value="Winged helix' DNA-binding domain"/>
    <property type="match status" value="1"/>
</dbReference>
<feature type="transmembrane region" description="Helical" evidence="9">
    <location>
        <begin position="55"/>
        <end position="74"/>
    </location>
</feature>
<dbReference type="PRINTS" id="PR01036">
    <property type="entry name" value="TCRTETB"/>
</dbReference>
<feature type="transmembrane region" description="Helical" evidence="9">
    <location>
        <begin position="314"/>
        <end position="334"/>
    </location>
</feature>
<dbReference type="InterPro" id="IPR020846">
    <property type="entry name" value="MFS_dom"/>
</dbReference>
<evidence type="ECO:0000256" key="8">
    <source>
        <dbReference type="SAM" id="MobiDB-lite"/>
    </source>
</evidence>
<dbReference type="InterPro" id="IPR011701">
    <property type="entry name" value="MFS"/>
</dbReference>
<dbReference type="InterPro" id="IPR004638">
    <property type="entry name" value="EmrB-like"/>
</dbReference>
<feature type="region of interest" description="Disordered" evidence="8">
    <location>
        <begin position="659"/>
        <end position="680"/>
    </location>
</feature>
<dbReference type="PANTHER" id="PTHR23501:SF197">
    <property type="entry name" value="COMD"/>
    <property type="match status" value="1"/>
</dbReference>
<name>A0A1H1BDT8_9ACTN</name>
<comment type="subcellular location">
    <subcellularLocation>
        <location evidence="1">Cell membrane</location>
        <topology evidence="1">Multi-pass membrane protein</topology>
    </subcellularLocation>
</comment>
<evidence type="ECO:0000256" key="1">
    <source>
        <dbReference type="ARBA" id="ARBA00004651"/>
    </source>
</evidence>
<keyword evidence="4" id="KW-1003">Cell membrane</keyword>
<evidence type="ECO:0000256" key="5">
    <source>
        <dbReference type="ARBA" id="ARBA00022692"/>
    </source>
</evidence>
<feature type="transmembrane region" description="Helical" evidence="9">
    <location>
        <begin position="86"/>
        <end position="105"/>
    </location>
</feature>
<dbReference type="SUPFAM" id="SSF103473">
    <property type="entry name" value="MFS general substrate transporter"/>
    <property type="match status" value="1"/>
</dbReference>
<feature type="compositionally biased region" description="Basic and acidic residues" evidence="8">
    <location>
        <begin position="669"/>
        <end position="680"/>
    </location>
</feature>
<evidence type="ECO:0000313" key="11">
    <source>
        <dbReference type="EMBL" id="SDQ50095.1"/>
    </source>
</evidence>
<dbReference type="SMART" id="SM00347">
    <property type="entry name" value="HTH_MARR"/>
    <property type="match status" value="1"/>
</dbReference>
<dbReference type="Proteomes" id="UP000217103">
    <property type="component" value="Unassembled WGS sequence"/>
</dbReference>
<evidence type="ECO:0000256" key="3">
    <source>
        <dbReference type="ARBA" id="ARBA00022448"/>
    </source>
</evidence>
<dbReference type="CDD" id="cd17502">
    <property type="entry name" value="MFS_Azr1_MDR_like"/>
    <property type="match status" value="1"/>
</dbReference>
<feature type="transmembrane region" description="Helical" evidence="9">
    <location>
        <begin position="234"/>
        <end position="256"/>
    </location>
</feature>
<reference evidence="11 12" key="1">
    <citation type="submission" date="2016-10" db="EMBL/GenBank/DDBJ databases">
        <authorList>
            <person name="de Groot N.N."/>
        </authorList>
    </citation>
    <scope>NUCLEOTIDE SEQUENCE [LARGE SCALE GENOMIC DNA]</scope>
    <source>
        <strain evidence="11 12">DSM 43794</strain>
    </source>
</reference>
<evidence type="ECO:0000259" key="10">
    <source>
        <dbReference type="PROSITE" id="PS50850"/>
    </source>
</evidence>
<keyword evidence="5 9" id="KW-0812">Transmembrane</keyword>
<feature type="transmembrane region" description="Helical" evidence="9">
    <location>
        <begin position="208"/>
        <end position="228"/>
    </location>
</feature>
<feature type="transmembrane region" description="Helical" evidence="9">
    <location>
        <begin position="277"/>
        <end position="302"/>
    </location>
</feature>
<dbReference type="FunFam" id="1.20.1720.10:FF:000004">
    <property type="entry name" value="EmrB/QacA family drug resistance transporter"/>
    <property type="match status" value="1"/>
</dbReference>
<evidence type="ECO:0000256" key="7">
    <source>
        <dbReference type="ARBA" id="ARBA00023136"/>
    </source>
</evidence>
<evidence type="ECO:0000256" key="4">
    <source>
        <dbReference type="ARBA" id="ARBA00022475"/>
    </source>
</evidence>
<comment type="similarity">
    <text evidence="2">Belongs to the major facilitator superfamily. TCR/Tet family.</text>
</comment>
<dbReference type="EMBL" id="FNKK01000002">
    <property type="protein sequence ID" value="SDQ50095.1"/>
    <property type="molecule type" value="Genomic_DNA"/>
</dbReference>
<dbReference type="STRING" id="35622.SAMN04489764_0920"/>
<dbReference type="Gene3D" id="1.10.10.10">
    <property type="entry name" value="Winged helix-like DNA-binding domain superfamily/Winged helix DNA-binding domain"/>
    <property type="match status" value="1"/>
</dbReference>
<feature type="transmembrane region" description="Helical" evidence="9">
    <location>
        <begin position="478"/>
        <end position="499"/>
    </location>
</feature>